<dbReference type="SUPFAM" id="SSF56219">
    <property type="entry name" value="DNase I-like"/>
    <property type="match status" value="1"/>
</dbReference>
<organism evidence="2 3">
    <name type="scientific">Caligus rogercresseyi</name>
    <name type="common">Sea louse</name>
    <dbReference type="NCBI Taxonomy" id="217165"/>
    <lineage>
        <taxon>Eukaryota</taxon>
        <taxon>Metazoa</taxon>
        <taxon>Ecdysozoa</taxon>
        <taxon>Arthropoda</taxon>
        <taxon>Crustacea</taxon>
        <taxon>Multicrustacea</taxon>
        <taxon>Hexanauplia</taxon>
        <taxon>Copepoda</taxon>
        <taxon>Siphonostomatoida</taxon>
        <taxon>Caligidae</taxon>
        <taxon>Caligus</taxon>
    </lineage>
</organism>
<dbReference type="EMBL" id="CP045907">
    <property type="protein sequence ID" value="QQP35550.1"/>
    <property type="molecule type" value="Genomic_DNA"/>
</dbReference>
<evidence type="ECO:0000259" key="1">
    <source>
        <dbReference type="Pfam" id="PF03372"/>
    </source>
</evidence>
<reference evidence="3" key="1">
    <citation type="submission" date="2021-01" db="EMBL/GenBank/DDBJ databases">
        <title>Caligus Genome Assembly.</title>
        <authorList>
            <person name="Gallardo-Escarate C."/>
        </authorList>
    </citation>
    <scope>NUCLEOTIDE SEQUENCE [LARGE SCALE GENOMIC DNA]</scope>
</reference>
<protein>
    <recommendedName>
        <fullName evidence="1">Endonuclease/exonuclease/phosphatase domain-containing protein</fullName>
    </recommendedName>
</protein>
<evidence type="ECO:0000313" key="3">
    <source>
        <dbReference type="Proteomes" id="UP000595437"/>
    </source>
</evidence>
<dbReference type="InterPro" id="IPR036691">
    <property type="entry name" value="Endo/exonu/phosph_ase_sf"/>
</dbReference>
<gene>
    <name evidence="2" type="ORF">FKW44_023814</name>
</gene>
<dbReference type="GO" id="GO:0003824">
    <property type="term" value="F:catalytic activity"/>
    <property type="evidence" value="ECO:0007669"/>
    <property type="project" value="InterPro"/>
</dbReference>
<sequence>MEKDNLEVILEQVRLASETASGIVVLGDFNLDSQRSRDESYSRRLLLNRLVEGMKNAGLNYAATPPTWRSYGRFAGVHRVSWIDHIYYSGVEANVKVLEEAITDHQDVLAQIKCNKKKVAKSIVKRNYKKIRQSDLEAALSLWP</sequence>
<keyword evidence="3" id="KW-1185">Reference proteome</keyword>
<accession>A0A7T8GQA3</accession>
<dbReference type="Proteomes" id="UP000595437">
    <property type="component" value="Chromosome 18"/>
</dbReference>
<dbReference type="OrthoDB" id="6158007at2759"/>
<dbReference type="InterPro" id="IPR005135">
    <property type="entry name" value="Endo/exonuclease/phosphatase"/>
</dbReference>
<dbReference type="Gene3D" id="3.60.10.10">
    <property type="entry name" value="Endonuclease/exonuclease/phosphatase"/>
    <property type="match status" value="1"/>
</dbReference>
<evidence type="ECO:0000313" key="2">
    <source>
        <dbReference type="EMBL" id="QQP35550.1"/>
    </source>
</evidence>
<dbReference type="Pfam" id="PF03372">
    <property type="entry name" value="Exo_endo_phos"/>
    <property type="match status" value="1"/>
</dbReference>
<feature type="domain" description="Endonuclease/exonuclease/phosphatase" evidence="1">
    <location>
        <begin position="9"/>
        <end position="96"/>
    </location>
</feature>
<dbReference type="AlphaFoldDB" id="A0A7T8GQA3"/>
<proteinExistence type="predicted"/>
<name>A0A7T8GQA3_CALRO</name>